<comment type="caution">
    <text evidence="10">The sequence shown here is derived from an EMBL/GenBank/DDBJ whole genome shotgun (WGS) entry which is preliminary data.</text>
</comment>
<protein>
    <recommendedName>
        <fullName evidence="2">alpha-L-rhamnosidase</fullName>
        <ecNumber evidence="2">3.2.1.40</ecNumber>
    </recommendedName>
</protein>
<dbReference type="SUPFAM" id="SSF48208">
    <property type="entry name" value="Six-hairpin glycosidases"/>
    <property type="match status" value="1"/>
</dbReference>
<accession>A0ABU7SG73</accession>
<evidence type="ECO:0000256" key="5">
    <source>
        <dbReference type="SAM" id="SignalP"/>
    </source>
</evidence>
<dbReference type="Gene3D" id="2.60.120.560">
    <property type="entry name" value="Exo-inulinase, domain 1"/>
    <property type="match status" value="1"/>
</dbReference>
<sequence>MLLTRLPRSGLSAVLALLLVLPVAAVAGPAPAAATTSGPEVTVAGLTTERATNPIGLDTERPRLGWTIDSTRRGVLQHSYQVRVASSPSRLGRPDVWDSGRVTSRNSTLVPYAGPALGPRTRYAWQVRIWDETGHASDWSEPAYWETGVGGPDGWQGDWIGLAPPTESWVDYTVRTTVRVERDAAGIFLRASGTGNAYMWQFSTTNGSAKLRPHVRVNGAWTVLKEVSLAAVVPPEKLTAPHTLRIAAAGDTFTTWVDGVQVDVTRHAGHRSGSVGLRTSTQESAVFADFSVTSGDRTLYAAPLTDGENPFGAGTPTADGLRVSGDTETMLAALDANPLLRRGFRVAGEVARARVYASGLGVYELSLNGERVGDHELAPGWTDYAKRVQYQSYDVTGQLRPGDNAFGAMLGDGWYSGSIGWFGTDNYGPRPLLSAALVIDYADGRTETVRTDGSWRAIPGPFLLTDLIHGETYDARRLPTGWDRPGFDDSGWSAATVGGDGGATARLVAQVDPPVRVTQELKASALTQPTPGTWIFDLGQNMVGKVRLKVAGPAGTTVRIRHAEVLNPDGTAYTANLRTARATDLYRLRGGGPEVYEPRFTFHGFRYVELTGFPGTPDLGTVTGLVMHTDGELTSTFETSNPMVNQLQSNITWGQRGNFLSIPTDTPARDERLGWTGDINVFAETATFNMESLTFLTKWLADLRDAQSANGAYPDVAPRACCGDGATGWADAGITVPHALWQRYGDTRVIEEHYDSMVRYAAWLESTSSGHRRTNAGPYLDWLNLDDPTPAGVIGTAYYAYSIRLLGEMAGAIGRTADAERYATLSARIAEAFSTAYVAADGTVQGDSQTGYVLAIGMDLLPDALRARAADRLVANLRRHDWHLATGFLGTPDLLPALTDTGHLDVAYRLLLNDTYPSWGYEIGKGATTIWERWNSIMPDGSFGDVSMNSFNHYAYGAVGDWMYRTVAGIAPDPAHPGYAHLTIAPRPGGDIRAAKASYRSIHGTVGTDWRLDDRGQLRLAVTVPGNTTATVRIPAASRHAVTEGGRPAERAEGVRFVRLDGADAVFEVGSGRYAFAVDRVLGDLGEAADAVTEAATVADQVAGELRWPLAIQLRVRVARLTVDAAAARLAYRYGEGDARATGAAVHRALATGSDLDRWLETQVRAGRLSRTVADRFAAPLTRLDQRLSAASSALVGAVARLDLPVGEVLPGGVFRAAVLLENGGKDTLTGMVSMVDAGDGVTVRPVGARPGSVAPGRTVRHEYELRLPPGQPVGTLPLTASAGYRYRSGTATLPLAGSLPVAPAVTVVSTTAEPASVAPGGTATLHTVLRNRSTVPVRGELTGTAPEGWRVEPGSRPFALAPGAEATLDGTVTAPLATTEGPAGITVATGPTEAERRTLELPVRFANPPGTVLDHVDLGVAASEQGHRLLASEHSGTSVEAGLTRRYTDVTHPGGWFEFDLAVEPGQPFLLRVVETYDNPQSKDYDVLVDGVRVHARAYQRTAGGGGTVSYQFVVDRPESTADGMVRVRFQDTGDGYDPSIADVWSLPLPPAAAAPPASPAGR</sequence>
<organism evidence="10 11">
    <name type="scientific">Plantactinospora veratri</name>
    <dbReference type="NCBI Taxonomy" id="1436122"/>
    <lineage>
        <taxon>Bacteria</taxon>
        <taxon>Bacillati</taxon>
        <taxon>Actinomycetota</taxon>
        <taxon>Actinomycetes</taxon>
        <taxon>Micromonosporales</taxon>
        <taxon>Micromonosporaceae</taxon>
        <taxon>Plantactinospora</taxon>
    </lineage>
</organism>
<feature type="region of interest" description="Disordered" evidence="4">
    <location>
        <begin position="1376"/>
        <end position="1395"/>
    </location>
</feature>
<evidence type="ECO:0000259" key="8">
    <source>
        <dbReference type="Pfam" id="PF17389"/>
    </source>
</evidence>
<dbReference type="EC" id="3.2.1.40" evidence="2"/>
<dbReference type="InterPro" id="IPR008928">
    <property type="entry name" value="6-hairpin_glycosidase_sf"/>
</dbReference>
<dbReference type="InterPro" id="IPR016007">
    <property type="entry name" value="Alpha_rhamnosid"/>
</dbReference>
<dbReference type="Pfam" id="PF08531">
    <property type="entry name" value="Bac_rhamnosid_N"/>
    <property type="match status" value="1"/>
</dbReference>
<dbReference type="InterPro" id="IPR035398">
    <property type="entry name" value="Bac_rhamnosid_C"/>
</dbReference>
<dbReference type="Gene3D" id="2.60.40.10">
    <property type="entry name" value="Immunoglobulins"/>
    <property type="match status" value="2"/>
</dbReference>
<dbReference type="PANTHER" id="PTHR33307">
    <property type="entry name" value="ALPHA-RHAMNOSIDASE (EUROFUNG)"/>
    <property type="match status" value="1"/>
</dbReference>
<evidence type="ECO:0000259" key="9">
    <source>
        <dbReference type="Pfam" id="PF17390"/>
    </source>
</evidence>
<dbReference type="InterPro" id="IPR013737">
    <property type="entry name" value="Bac_rhamnosid_N"/>
</dbReference>
<dbReference type="Pfam" id="PF25788">
    <property type="entry name" value="Ig_Rha78A_N"/>
    <property type="match status" value="1"/>
</dbReference>
<dbReference type="InterPro" id="IPR008902">
    <property type="entry name" value="Rhamnosid_concanavalin"/>
</dbReference>
<feature type="chain" id="PRO_5046478208" description="alpha-L-rhamnosidase" evidence="5">
    <location>
        <begin position="33"/>
        <end position="1564"/>
    </location>
</feature>
<evidence type="ECO:0000256" key="2">
    <source>
        <dbReference type="ARBA" id="ARBA00012652"/>
    </source>
</evidence>
<dbReference type="Pfam" id="PF17389">
    <property type="entry name" value="Bac_rhamnosid6H"/>
    <property type="match status" value="1"/>
</dbReference>
<evidence type="ECO:0000259" key="7">
    <source>
        <dbReference type="Pfam" id="PF08531"/>
    </source>
</evidence>
<dbReference type="GO" id="GO:0016787">
    <property type="term" value="F:hydrolase activity"/>
    <property type="evidence" value="ECO:0007669"/>
    <property type="project" value="UniProtKB-KW"/>
</dbReference>
<keyword evidence="11" id="KW-1185">Reference proteome</keyword>
<dbReference type="Gene3D" id="2.60.420.10">
    <property type="entry name" value="Maltose phosphorylase, domain 3"/>
    <property type="match status" value="1"/>
</dbReference>
<keyword evidence="3 10" id="KW-0378">Hydrolase</keyword>
<dbReference type="RefSeq" id="WP_331209197.1">
    <property type="nucleotide sequence ID" value="NZ_JAZGQL010000014.1"/>
</dbReference>
<feature type="domain" description="Bacterial alpha-L-rhamnosidase N-terminal" evidence="7">
    <location>
        <begin position="349"/>
        <end position="519"/>
    </location>
</feature>
<evidence type="ECO:0000313" key="10">
    <source>
        <dbReference type="EMBL" id="MEE6308910.1"/>
    </source>
</evidence>
<dbReference type="InterPro" id="IPR035396">
    <property type="entry name" value="Bac_rhamnosid6H"/>
</dbReference>
<feature type="signal peptide" evidence="5">
    <location>
        <begin position="1"/>
        <end position="32"/>
    </location>
</feature>
<evidence type="ECO:0000256" key="4">
    <source>
        <dbReference type="SAM" id="MobiDB-lite"/>
    </source>
</evidence>
<proteinExistence type="predicted"/>
<evidence type="ECO:0000256" key="1">
    <source>
        <dbReference type="ARBA" id="ARBA00001445"/>
    </source>
</evidence>
<dbReference type="Pfam" id="PF05592">
    <property type="entry name" value="Bac_rhamnosid"/>
    <property type="match status" value="1"/>
</dbReference>
<dbReference type="Gene3D" id="1.50.10.10">
    <property type="match status" value="1"/>
</dbReference>
<dbReference type="Proteomes" id="UP001339911">
    <property type="component" value="Unassembled WGS sequence"/>
</dbReference>
<evidence type="ECO:0000259" key="6">
    <source>
        <dbReference type="Pfam" id="PF05592"/>
    </source>
</evidence>
<feature type="domain" description="Alpha-L-rhamnosidase C-terminal" evidence="9">
    <location>
        <begin position="969"/>
        <end position="1044"/>
    </location>
</feature>
<dbReference type="InterPro" id="IPR012341">
    <property type="entry name" value="6hp_glycosidase-like_sf"/>
</dbReference>
<gene>
    <name evidence="10" type="ORF">V1634_18925</name>
</gene>
<reference evidence="10 11" key="1">
    <citation type="submission" date="2024-01" db="EMBL/GenBank/DDBJ databases">
        <title>Genome insights into Plantactinospora veratri sp. nov.</title>
        <authorList>
            <person name="Wang L."/>
        </authorList>
    </citation>
    <scope>NUCLEOTIDE SEQUENCE [LARGE SCALE GENOMIC DNA]</scope>
    <source>
        <strain evidence="10 11">NEAU-FHS4</strain>
    </source>
</reference>
<evidence type="ECO:0000313" key="11">
    <source>
        <dbReference type="Proteomes" id="UP001339911"/>
    </source>
</evidence>
<dbReference type="InterPro" id="IPR013783">
    <property type="entry name" value="Ig-like_fold"/>
</dbReference>
<keyword evidence="5" id="KW-0732">Signal</keyword>
<dbReference type="Pfam" id="PF17390">
    <property type="entry name" value="Bac_rhamnosid_C"/>
    <property type="match status" value="1"/>
</dbReference>
<evidence type="ECO:0000256" key="3">
    <source>
        <dbReference type="ARBA" id="ARBA00022801"/>
    </source>
</evidence>
<comment type="catalytic activity">
    <reaction evidence="1">
        <text>Hydrolysis of terminal non-reducing alpha-L-rhamnose residues in alpha-L-rhamnosides.</text>
        <dbReference type="EC" id="3.2.1.40"/>
    </reaction>
</comment>
<dbReference type="PANTHER" id="PTHR33307:SF6">
    <property type="entry name" value="ALPHA-RHAMNOSIDASE (EUROFUNG)-RELATED"/>
    <property type="match status" value="1"/>
</dbReference>
<name>A0ABU7SG73_9ACTN</name>
<dbReference type="EMBL" id="JAZGQL010000014">
    <property type="protein sequence ID" value="MEE6308910.1"/>
    <property type="molecule type" value="Genomic_DNA"/>
</dbReference>
<dbReference type="Gene3D" id="2.60.120.260">
    <property type="entry name" value="Galactose-binding domain-like"/>
    <property type="match status" value="2"/>
</dbReference>
<feature type="domain" description="Alpha-L-rhamnosidase six-hairpin glycosidase" evidence="8">
    <location>
        <begin position="634"/>
        <end position="967"/>
    </location>
</feature>
<feature type="domain" description="Alpha-L-rhamnosidase concanavalin-like" evidence="6">
    <location>
        <begin position="530"/>
        <end position="628"/>
    </location>
</feature>